<keyword evidence="3" id="KW-0238">DNA-binding</keyword>
<dbReference type="CDD" id="cd00120">
    <property type="entry name" value="MADS"/>
    <property type="match status" value="1"/>
</dbReference>
<feature type="region of interest" description="Disordered" evidence="6">
    <location>
        <begin position="293"/>
        <end position="332"/>
    </location>
</feature>
<dbReference type="PROSITE" id="PS50066">
    <property type="entry name" value="MADS_BOX_2"/>
    <property type="match status" value="1"/>
</dbReference>
<sequence length="444" mass="49439">MTRPRRSGISYVENDSNRSITFFKRRAGLYKAAADLSTLTGARIAIALESEIGKMSSFGTPSAGPIIDSFLSGNIPVDPSVNEEKKGEITHLQNEVFMAEKEKYMEDRRKQETSARAKEIQETSRKAKLVYGKVEDLSVEELNEMVHDLSQIEQEINDGRHPQQPSYIEVGGSRDPFLGRLSSSLLSRSQIQMPPRRLPWTPRQPSLHLPRSSWSLPQPSRSQSSLLNPSLLPSAQAQPRPLFQHNLMPQYPSVVEPQVQMMLSPTETYQHNYNTQLGMHINGNISQPFSQSFLTSALPPPPPSSSAQITLCNEFPPPSSSHEPPTPLPKETELHPVEQSENHASAQDITVGHSFVNHHWPSPISSNEPFYDISLYRMNLNLEGHGDYGGQAVGEHDMPGPSGLHRQGYDYPYRNFLGSFSSGECPEDYGPENNLGDMGRLGDS</sequence>
<dbReference type="GO" id="GO:0000978">
    <property type="term" value="F:RNA polymerase II cis-regulatory region sequence-specific DNA binding"/>
    <property type="evidence" value="ECO:0007669"/>
    <property type="project" value="TreeGrafter"/>
</dbReference>
<accession>A0A2T7EKI6</accession>
<feature type="region of interest" description="Disordered" evidence="6">
    <location>
        <begin position="188"/>
        <end position="233"/>
    </location>
</feature>
<feature type="domain" description="MADS-box" evidence="7">
    <location>
        <begin position="2"/>
        <end position="62"/>
    </location>
</feature>
<dbReference type="Pfam" id="PF00319">
    <property type="entry name" value="SRF-TF"/>
    <property type="match status" value="1"/>
</dbReference>
<proteinExistence type="predicted"/>
<dbReference type="InterPro" id="IPR002100">
    <property type="entry name" value="TF_MADSbox"/>
</dbReference>
<name>A0A2T7EKI6_9POAL</name>
<feature type="compositionally biased region" description="Low complexity" evidence="6">
    <location>
        <begin position="209"/>
        <end position="233"/>
    </location>
</feature>
<dbReference type="EMBL" id="CM009750">
    <property type="protein sequence ID" value="PUZ68348.1"/>
    <property type="molecule type" value="Genomic_DNA"/>
</dbReference>
<dbReference type="GO" id="GO:0046983">
    <property type="term" value="F:protein dimerization activity"/>
    <property type="evidence" value="ECO:0007669"/>
    <property type="project" value="InterPro"/>
</dbReference>
<dbReference type="SUPFAM" id="SSF55455">
    <property type="entry name" value="SRF-like"/>
    <property type="match status" value="1"/>
</dbReference>
<evidence type="ECO:0000256" key="5">
    <source>
        <dbReference type="ARBA" id="ARBA00023242"/>
    </source>
</evidence>
<dbReference type="PRINTS" id="PR00404">
    <property type="entry name" value="MADSDOMAIN"/>
</dbReference>
<dbReference type="GO" id="GO:0005634">
    <property type="term" value="C:nucleus"/>
    <property type="evidence" value="ECO:0007669"/>
    <property type="project" value="UniProtKB-SubCell"/>
</dbReference>
<dbReference type="PANTHER" id="PTHR11945:SF764">
    <property type="entry name" value="AGAMOUS-LIKE MADS-BOX PROTEIN AGL62"/>
    <property type="match status" value="1"/>
</dbReference>
<dbReference type="Gene3D" id="3.40.1810.10">
    <property type="entry name" value="Transcription factor, MADS-box"/>
    <property type="match status" value="1"/>
</dbReference>
<gene>
    <name evidence="8" type="ORF">GQ55_2G019800</name>
</gene>
<evidence type="ECO:0000256" key="1">
    <source>
        <dbReference type="ARBA" id="ARBA00004123"/>
    </source>
</evidence>
<protein>
    <recommendedName>
        <fullName evidence="7">MADS-box domain-containing protein</fullName>
    </recommendedName>
</protein>
<dbReference type="AlphaFoldDB" id="A0A2T7EKI6"/>
<comment type="subcellular location">
    <subcellularLocation>
        <location evidence="1">Nucleus</location>
    </subcellularLocation>
</comment>
<evidence type="ECO:0000256" key="2">
    <source>
        <dbReference type="ARBA" id="ARBA00023015"/>
    </source>
</evidence>
<dbReference type="Gramene" id="PUZ68348">
    <property type="protein sequence ID" value="PUZ68348"/>
    <property type="gene ID" value="GQ55_2G019800"/>
</dbReference>
<evidence type="ECO:0000256" key="3">
    <source>
        <dbReference type="ARBA" id="ARBA00023125"/>
    </source>
</evidence>
<keyword evidence="9" id="KW-1185">Reference proteome</keyword>
<evidence type="ECO:0000259" key="7">
    <source>
        <dbReference type="PROSITE" id="PS50066"/>
    </source>
</evidence>
<evidence type="ECO:0000256" key="6">
    <source>
        <dbReference type="SAM" id="MobiDB-lite"/>
    </source>
</evidence>
<keyword evidence="2" id="KW-0805">Transcription regulation</keyword>
<reference evidence="8 9" key="1">
    <citation type="submission" date="2018-04" db="EMBL/GenBank/DDBJ databases">
        <title>WGS assembly of Panicum hallii var. hallii HAL2.</title>
        <authorList>
            <person name="Lovell J."/>
            <person name="Jenkins J."/>
            <person name="Lowry D."/>
            <person name="Mamidi S."/>
            <person name="Sreedasyam A."/>
            <person name="Weng X."/>
            <person name="Barry K."/>
            <person name="Bonette J."/>
            <person name="Campitelli B."/>
            <person name="Daum C."/>
            <person name="Gordon S."/>
            <person name="Gould B."/>
            <person name="Lipzen A."/>
            <person name="MacQueen A."/>
            <person name="Palacio-Mejia J."/>
            <person name="Plott C."/>
            <person name="Shakirov E."/>
            <person name="Shu S."/>
            <person name="Yoshinaga Y."/>
            <person name="Zane M."/>
            <person name="Rokhsar D."/>
            <person name="Grimwood J."/>
            <person name="Schmutz J."/>
            <person name="Juenger T."/>
        </authorList>
    </citation>
    <scope>NUCLEOTIDE SEQUENCE [LARGE SCALE GENOMIC DNA]</scope>
    <source>
        <strain evidence="9">cv. HAL2</strain>
    </source>
</reference>
<dbReference type="OrthoDB" id="679952at2759"/>
<evidence type="ECO:0000313" key="9">
    <source>
        <dbReference type="Proteomes" id="UP000244336"/>
    </source>
</evidence>
<dbReference type="PANTHER" id="PTHR11945">
    <property type="entry name" value="MADS BOX PROTEIN"/>
    <property type="match status" value="1"/>
</dbReference>
<dbReference type="SMART" id="SM00432">
    <property type="entry name" value="MADS"/>
    <property type="match status" value="1"/>
</dbReference>
<dbReference type="InterPro" id="IPR036879">
    <property type="entry name" value="TF_MADSbox_sf"/>
</dbReference>
<keyword evidence="5" id="KW-0539">Nucleus</keyword>
<feature type="compositionally biased region" description="Pro residues" evidence="6">
    <location>
        <begin position="315"/>
        <end position="328"/>
    </location>
</feature>
<organism evidence="8 9">
    <name type="scientific">Panicum hallii var. hallii</name>
    <dbReference type="NCBI Taxonomy" id="1504633"/>
    <lineage>
        <taxon>Eukaryota</taxon>
        <taxon>Viridiplantae</taxon>
        <taxon>Streptophyta</taxon>
        <taxon>Embryophyta</taxon>
        <taxon>Tracheophyta</taxon>
        <taxon>Spermatophyta</taxon>
        <taxon>Magnoliopsida</taxon>
        <taxon>Liliopsida</taxon>
        <taxon>Poales</taxon>
        <taxon>Poaceae</taxon>
        <taxon>PACMAD clade</taxon>
        <taxon>Panicoideae</taxon>
        <taxon>Panicodae</taxon>
        <taxon>Paniceae</taxon>
        <taxon>Panicinae</taxon>
        <taxon>Panicum</taxon>
        <taxon>Panicum sect. Panicum</taxon>
    </lineage>
</organism>
<keyword evidence="4" id="KW-0804">Transcription</keyword>
<dbReference type="Proteomes" id="UP000244336">
    <property type="component" value="Chromosome 2"/>
</dbReference>
<evidence type="ECO:0000313" key="8">
    <source>
        <dbReference type="EMBL" id="PUZ68348.1"/>
    </source>
</evidence>
<feature type="region of interest" description="Disordered" evidence="6">
    <location>
        <begin position="424"/>
        <end position="444"/>
    </location>
</feature>
<evidence type="ECO:0000256" key="4">
    <source>
        <dbReference type="ARBA" id="ARBA00023163"/>
    </source>
</evidence>
<dbReference type="GO" id="GO:0000981">
    <property type="term" value="F:DNA-binding transcription factor activity, RNA polymerase II-specific"/>
    <property type="evidence" value="ECO:0007669"/>
    <property type="project" value="TreeGrafter"/>
</dbReference>